<protein>
    <submittedName>
        <fullName evidence="3">Isochorismatase family protein</fullName>
    </submittedName>
</protein>
<dbReference type="EMBL" id="JACGZW010000002">
    <property type="protein sequence ID" value="MBB1153005.1"/>
    <property type="molecule type" value="Genomic_DNA"/>
</dbReference>
<dbReference type="InterPro" id="IPR050272">
    <property type="entry name" value="Isochorismatase-like_hydrls"/>
</dbReference>
<gene>
    <name evidence="3" type="ORF">H4281_07680</name>
</gene>
<dbReference type="Gene3D" id="3.40.50.850">
    <property type="entry name" value="Isochorismatase-like"/>
    <property type="match status" value="1"/>
</dbReference>
<dbReference type="Pfam" id="PF00857">
    <property type="entry name" value="Isochorismatase"/>
    <property type="match status" value="1"/>
</dbReference>
<dbReference type="RefSeq" id="WP_182890120.1">
    <property type="nucleotide sequence ID" value="NZ_JACGZW010000002.1"/>
</dbReference>
<dbReference type="GO" id="GO:0016787">
    <property type="term" value="F:hydrolase activity"/>
    <property type="evidence" value="ECO:0007669"/>
    <property type="project" value="UniProtKB-KW"/>
</dbReference>
<comment type="caution">
    <text evidence="3">The sequence shown here is derived from an EMBL/GenBank/DDBJ whole genome shotgun (WGS) entry which is preliminary data.</text>
</comment>
<evidence type="ECO:0000313" key="3">
    <source>
        <dbReference type="EMBL" id="MBB1153005.1"/>
    </source>
</evidence>
<dbReference type="Proteomes" id="UP000526734">
    <property type="component" value="Unassembled WGS sequence"/>
</dbReference>
<keyword evidence="1" id="KW-0378">Hydrolase</keyword>
<feature type="domain" description="Isochorismatase-like" evidence="2">
    <location>
        <begin position="4"/>
        <end position="142"/>
    </location>
</feature>
<organism evidence="3 4">
    <name type="scientific">Amycolatopsis dendrobii</name>
    <dbReference type="NCBI Taxonomy" id="2760662"/>
    <lineage>
        <taxon>Bacteria</taxon>
        <taxon>Bacillati</taxon>
        <taxon>Actinomycetota</taxon>
        <taxon>Actinomycetes</taxon>
        <taxon>Pseudonocardiales</taxon>
        <taxon>Pseudonocardiaceae</taxon>
        <taxon>Amycolatopsis</taxon>
    </lineage>
</organism>
<sequence>MVPVLLLIDVQNNMLLPPTPVPDADRVAAAISRVLERARAAGAQVVHVRNNGTGHDPDVPETSGWELVHDVRPGEHVVDKQAPDSFADTQLGSLLPESAPLIVAGMQSDFCVRATALAALDRGHEVTLVQDAHATYDDELSAAEESARVDEELSTAGVKLVGSEEVVFA</sequence>
<evidence type="ECO:0000259" key="2">
    <source>
        <dbReference type="Pfam" id="PF00857"/>
    </source>
</evidence>
<reference evidence="3 4" key="1">
    <citation type="submission" date="2020-08" db="EMBL/GenBank/DDBJ databases">
        <title>Amycolatopsis sp. nov. DR6-1 isolated from Dendrobium heterocarpum.</title>
        <authorList>
            <person name="Tedsree N."/>
            <person name="Kuncharoen N."/>
            <person name="Likhitwitayawuid K."/>
            <person name="Tanasupawat S."/>
        </authorList>
    </citation>
    <scope>NUCLEOTIDE SEQUENCE [LARGE SCALE GENOMIC DNA]</scope>
    <source>
        <strain evidence="3 4">DR6-1</strain>
    </source>
</reference>
<accession>A0A7W3VTU6</accession>
<dbReference type="PANTHER" id="PTHR43540">
    <property type="entry name" value="PEROXYUREIDOACRYLATE/UREIDOACRYLATE AMIDOHYDROLASE-RELATED"/>
    <property type="match status" value="1"/>
</dbReference>
<keyword evidence="4" id="KW-1185">Reference proteome</keyword>
<evidence type="ECO:0000256" key="1">
    <source>
        <dbReference type="ARBA" id="ARBA00022801"/>
    </source>
</evidence>
<dbReference type="SUPFAM" id="SSF52499">
    <property type="entry name" value="Isochorismatase-like hydrolases"/>
    <property type="match status" value="1"/>
</dbReference>
<name>A0A7W3VTU6_9PSEU</name>
<proteinExistence type="predicted"/>
<evidence type="ECO:0000313" key="4">
    <source>
        <dbReference type="Proteomes" id="UP000526734"/>
    </source>
</evidence>
<dbReference type="AlphaFoldDB" id="A0A7W3VTU6"/>
<dbReference type="InterPro" id="IPR000868">
    <property type="entry name" value="Isochorismatase-like_dom"/>
</dbReference>
<dbReference type="InterPro" id="IPR036380">
    <property type="entry name" value="Isochorismatase-like_sf"/>
</dbReference>